<dbReference type="InterPro" id="IPR013520">
    <property type="entry name" value="Ribonucl_H"/>
</dbReference>
<feature type="domain" description="Helicase ATP-binding" evidence="13">
    <location>
        <begin position="247"/>
        <end position="542"/>
    </location>
</feature>
<dbReference type="InterPro" id="IPR006054">
    <property type="entry name" value="DnaQ"/>
</dbReference>
<organism evidence="14 15">
    <name type="scientific">Ligilactobacillus ceti DSM 22408</name>
    <dbReference type="NCBI Taxonomy" id="1122146"/>
    <lineage>
        <taxon>Bacteria</taxon>
        <taxon>Bacillati</taxon>
        <taxon>Bacillota</taxon>
        <taxon>Bacilli</taxon>
        <taxon>Lactobacillales</taxon>
        <taxon>Lactobacillaceae</taxon>
        <taxon>Ligilactobacillus</taxon>
    </lineage>
</organism>
<keyword evidence="9" id="KW-0239">DNA-directed DNA polymerase</keyword>
<dbReference type="Gene3D" id="3.30.420.10">
    <property type="entry name" value="Ribonuclease H-like superfamily/Ribonuclease H"/>
    <property type="match status" value="1"/>
</dbReference>
<keyword evidence="5 10" id="KW-0547">Nucleotide-binding</keyword>
<dbReference type="Pfam" id="PF13307">
    <property type="entry name" value="Helicase_C_2"/>
    <property type="match status" value="1"/>
</dbReference>
<gene>
    <name evidence="10 11" type="primary">dinG</name>
    <name evidence="14" type="ORF">IV53_GL000625</name>
</gene>
<dbReference type="Proteomes" id="UP000051500">
    <property type="component" value="Unassembled WGS sequence"/>
</dbReference>
<dbReference type="AlphaFoldDB" id="A0A0R2KRC6"/>
<evidence type="ECO:0000256" key="4">
    <source>
        <dbReference type="ARBA" id="ARBA00022722"/>
    </source>
</evidence>
<dbReference type="EMBL" id="JQBZ01000025">
    <property type="protein sequence ID" value="KRN88660.1"/>
    <property type="molecule type" value="Genomic_DNA"/>
</dbReference>
<evidence type="ECO:0000256" key="9">
    <source>
        <dbReference type="ARBA" id="ARBA00022932"/>
    </source>
</evidence>
<evidence type="ECO:0000313" key="15">
    <source>
        <dbReference type="Proteomes" id="UP000051500"/>
    </source>
</evidence>
<evidence type="ECO:0000313" key="14">
    <source>
        <dbReference type="EMBL" id="KRN88660.1"/>
    </source>
</evidence>
<evidence type="ECO:0000256" key="5">
    <source>
        <dbReference type="ARBA" id="ARBA00022741"/>
    </source>
</evidence>
<comment type="function">
    <text evidence="10 11">3'-5' exonuclease.</text>
</comment>
<keyword evidence="6 10" id="KW-0378">Hydrolase</keyword>
<evidence type="ECO:0000256" key="7">
    <source>
        <dbReference type="ARBA" id="ARBA00022839"/>
    </source>
</evidence>
<dbReference type="GO" id="GO:0008408">
    <property type="term" value="F:3'-5' exonuclease activity"/>
    <property type="evidence" value="ECO:0007669"/>
    <property type="project" value="UniProtKB-UniRule"/>
</dbReference>
<dbReference type="InterPro" id="IPR014001">
    <property type="entry name" value="Helicase_ATP-bd"/>
</dbReference>
<feature type="domain" description="Helicase ATP-binding" evidence="12">
    <location>
        <begin position="271"/>
        <end position="505"/>
    </location>
</feature>
<dbReference type="eggNOG" id="COG1199">
    <property type="taxonomic scope" value="Bacteria"/>
</dbReference>
<evidence type="ECO:0000259" key="13">
    <source>
        <dbReference type="PROSITE" id="PS51193"/>
    </source>
</evidence>
<keyword evidence="8 10" id="KW-0067">ATP-binding</keyword>
<dbReference type="HAMAP" id="MF_02206">
    <property type="entry name" value="DinG_exonucl"/>
    <property type="match status" value="1"/>
</dbReference>
<dbReference type="PROSITE" id="PS51193">
    <property type="entry name" value="HELICASE_ATP_BIND_2"/>
    <property type="match status" value="1"/>
</dbReference>
<dbReference type="SUPFAM" id="SSF53098">
    <property type="entry name" value="Ribonuclease H-like"/>
    <property type="match status" value="1"/>
</dbReference>
<dbReference type="PATRIC" id="fig|1122146.4.peg.641"/>
<evidence type="ECO:0000256" key="3">
    <source>
        <dbReference type="ARBA" id="ARBA00022705"/>
    </source>
</evidence>
<dbReference type="Pfam" id="PF00929">
    <property type="entry name" value="RNase_T"/>
    <property type="match status" value="1"/>
</dbReference>
<name>A0A0R2KRC6_9LACO</name>
<keyword evidence="4 10" id="KW-0540">Nuclease</keyword>
<evidence type="ECO:0000256" key="6">
    <source>
        <dbReference type="ARBA" id="ARBA00022801"/>
    </source>
</evidence>
<dbReference type="STRING" id="1122146.IV53_GL000625"/>
<dbReference type="SMART" id="SM00491">
    <property type="entry name" value="HELICc2"/>
    <property type="match status" value="1"/>
</dbReference>
<dbReference type="InterPro" id="IPR006555">
    <property type="entry name" value="ATP-dep_Helicase_C"/>
</dbReference>
<evidence type="ECO:0000256" key="8">
    <source>
        <dbReference type="ARBA" id="ARBA00022840"/>
    </source>
</evidence>
<keyword evidence="1" id="KW-0808">Transferase</keyword>
<dbReference type="CDD" id="cd06127">
    <property type="entry name" value="DEDDh"/>
    <property type="match status" value="1"/>
</dbReference>
<dbReference type="InterPro" id="IPR011545">
    <property type="entry name" value="DEAD/DEAH_box_helicase_dom"/>
</dbReference>
<dbReference type="InterPro" id="IPR006310">
    <property type="entry name" value="DinG"/>
</dbReference>
<dbReference type="SUPFAM" id="SSF52540">
    <property type="entry name" value="P-loop containing nucleoside triphosphate hydrolases"/>
    <property type="match status" value="2"/>
</dbReference>
<comment type="caution">
    <text evidence="14">The sequence shown here is derived from an EMBL/GenBank/DDBJ whole genome shotgun (WGS) entry which is preliminary data.</text>
</comment>
<evidence type="ECO:0000256" key="11">
    <source>
        <dbReference type="RuleBase" id="RU364106"/>
    </source>
</evidence>
<keyword evidence="14" id="KW-0347">Helicase</keyword>
<keyword evidence="15" id="KW-1185">Reference proteome</keyword>
<dbReference type="GO" id="GO:0003887">
    <property type="term" value="F:DNA-directed DNA polymerase activity"/>
    <property type="evidence" value="ECO:0007669"/>
    <property type="project" value="UniProtKB-KW"/>
</dbReference>
<proteinExistence type="inferred from homology"/>
<reference evidence="14 15" key="1">
    <citation type="journal article" date="2015" name="Genome Announc.">
        <title>Expanding the biotechnology potential of lactobacilli through comparative genomics of 213 strains and associated genera.</title>
        <authorList>
            <person name="Sun Z."/>
            <person name="Harris H.M."/>
            <person name="McCann A."/>
            <person name="Guo C."/>
            <person name="Argimon S."/>
            <person name="Zhang W."/>
            <person name="Yang X."/>
            <person name="Jeffery I.B."/>
            <person name="Cooney J.C."/>
            <person name="Kagawa T.F."/>
            <person name="Liu W."/>
            <person name="Song Y."/>
            <person name="Salvetti E."/>
            <person name="Wrobel A."/>
            <person name="Rasinkangas P."/>
            <person name="Parkhill J."/>
            <person name="Rea M.C."/>
            <person name="O'Sullivan O."/>
            <person name="Ritari J."/>
            <person name="Douillard F.P."/>
            <person name="Paul Ross R."/>
            <person name="Yang R."/>
            <person name="Briner A.E."/>
            <person name="Felis G.E."/>
            <person name="de Vos W.M."/>
            <person name="Barrangou R."/>
            <person name="Klaenhammer T.R."/>
            <person name="Caufield P.W."/>
            <person name="Cui Y."/>
            <person name="Zhang H."/>
            <person name="O'Toole P.W."/>
        </authorList>
    </citation>
    <scope>NUCLEOTIDE SEQUENCE [LARGE SCALE GENOMIC DNA]</scope>
    <source>
        <strain evidence="14 15">DSM 22408</strain>
    </source>
</reference>
<keyword evidence="2" id="KW-0548">Nucleotidyltransferase</keyword>
<dbReference type="InterPro" id="IPR027417">
    <property type="entry name" value="P-loop_NTPase"/>
</dbReference>
<dbReference type="EC" id="3.1.-.-" evidence="10 11"/>
<dbReference type="GO" id="GO:0004386">
    <property type="term" value="F:helicase activity"/>
    <property type="evidence" value="ECO:0007669"/>
    <property type="project" value="UniProtKB-KW"/>
</dbReference>
<dbReference type="GO" id="GO:0016818">
    <property type="term" value="F:hydrolase activity, acting on acid anhydrides, in phosphorus-containing anhydrides"/>
    <property type="evidence" value="ECO:0007669"/>
    <property type="project" value="InterPro"/>
</dbReference>
<dbReference type="InterPro" id="IPR012337">
    <property type="entry name" value="RNaseH-like_sf"/>
</dbReference>
<dbReference type="GO" id="GO:0045004">
    <property type="term" value="P:DNA replication proofreading"/>
    <property type="evidence" value="ECO:0007669"/>
    <property type="project" value="TreeGrafter"/>
</dbReference>
<keyword evidence="3" id="KW-0235">DNA replication</keyword>
<dbReference type="Gene3D" id="3.40.50.300">
    <property type="entry name" value="P-loop containing nucleotide triphosphate hydrolases"/>
    <property type="match status" value="2"/>
</dbReference>
<feature type="binding site" evidence="10">
    <location>
        <begin position="284"/>
        <end position="291"/>
    </location>
    <ligand>
        <name>ATP</name>
        <dbReference type="ChEBI" id="CHEBI:30616"/>
    </ligand>
</feature>
<accession>A0A0R2KRC6</accession>
<dbReference type="PROSITE" id="PS51192">
    <property type="entry name" value="HELICASE_ATP_BIND_1"/>
    <property type="match status" value="1"/>
</dbReference>
<dbReference type="NCBIfam" id="TIGR00573">
    <property type="entry name" value="dnaq"/>
    <property type="match status" value="1"/>
</dbReference>
<dbReference type="PANTHER" id="PTHR30231">
    <property type="entry name" value="DNA POLYMERASE III SUBUNIT EPSILON"/>
    <property type="match status" value="1"/>
</dbReference>
<dbReference type="RefSeq" id="WP_027107064.1">
    <property type="nucleotide sequence ID" value="NZ_JQBZ01000025.1"/>
</dbReference>
<dbReference type="GO" id="GO:0003677">
    <property type="term" value="F:DNA binding"/>
    <property type="evidence" value="ECO:0007669"/>
    <property type="project" value="InterPro"/>
</dbReference>
<evidence type="ECO:0000256" key="1">
    <source>
        <dbReference type="ARBA" id="ARBA00022679"/>
    </source>
</evidence>
<dbReference type="OrthoDB" id="9803913at2"/>
<comment type="similarity">
    <text evidence="10 11">Belongs to the helicase family. DinG subfamily. Type 2 sub-subfamily.</text>
</comment>
<dbReference type="InterPro" id="IPR036397">
    <property type="entry name" value="RNaseH_sf"/>
</dbReference>
<dbReference type="FunFam" id="3.30.420.10:FF:000045">
    <property type="entry name" value="3'-5' exonuclease DinG"/>
    <property type="match status" value="1"/>
</dbReference>
<protein>
    <recommendedName>
        <fullName evidence="10 11">3'-5' exonuclease DinG</fullName>
        <ecNumber evidence="10 11">3.1.-.-</ecNumber>
    </recommendedName>
</protein>
<dbReference type="GO" id="GO:0005524">
    <property type="term" value="F:ATP binding"/>
    <property type="evidence" value="ECO:0007669"/>
    <property type="project" value="UniProtKB-UniRule"/>
</dbReference>
<evidence type="ECO:0000256" key="2">
    <source>
        <dbReference type="ARBA" id="ARBA00022695"/>
    </source>
</evidence>
<evidence type="ECO:0000256" key="10">
    <source>
        <dbReference type="HAMAP-Rule" id="MF_02206"/>
    </source>
</evidence>
<dbReference type="eggNOG" id="COG0847">
    <property type="taxonomic scope" value="Bacteria"/>
</dbReference>
<evidence type="ECO:0000259" key="12">
    <source>
        <dbReference type="PROSITE" id="PS51192"/>
    </source>
</evidence>
<keyword evidence="7 10" id="KW-0269">Exonuclease</keyword>
<dbReference type="NCBIfam" id="TIGR01407">
    <property type="entry name" value="dinG_rel"/>
    <property type="match status" value="1"/>
</dbReference>
<dbReference type="Pfam" id="PF00270">
    <property type="entry name" value="DEAD"/>
    <property type="match status" value="1"/>
</dbReference>
<feature type="short sequence motif" description="DEAH box" evidence="10">
    <location>
        <begin position="458"/>
        <end position="461"/>
    </location>
</feature>
<dbReference type="GO" id="GO:0005829">
    <property type="term" value="C:cytosol"/>
    <property type="evidence" value="ECO:0007669"/>
    <property type="project" value="TreeGrafter"/>
</dbReference>
<dbReference type="InterPro" id="IPR014013">
    <property type="entry name" value="Helic_SF1/SF2_ATP-bd_DinG/Rad3"/>
</dbReference>
<sequence>MKVNETYAVVDLETTGTALNGKERIIQFSCVFIKNNKISKTFNTYVNPQMKIPTEVQKLTGITDKDVRKAPLFEDVAGTIYALLQDTIFVAHNIEFDYRFLNLALEQAGYPELDLVGIDTVQLAKIVLPTLPTYRLTNLGEYLNIKNENPHRADSDAKVTAEIFLLLLEKIKEFPLPLLQMLSQMGNNLLYDTGRCFRKAFHKKEKQSATLPADLVVVDDLVLQRLSNQEPAPSKQPQPYLYDLAAKAELFQSELEIRKNQVMLMDDIAEFFEQEITEKIILEAPTGIGKTLGYLLPLAYLTTKGKKFVISTATTALQQQLLEKDFVQLQKLLPFSVQAVSAQGSQNYLDLAKFRASLRLPHNKNTRLLQMRILVWLTQTTTGLFSELNLTTLQEPLFKEVAHKGPQSIQKGDVFYEYDFVRRQEQQIKQADLIVTNHAYLLRHADQLSLEASELVVDEAHNLAQVANLHNRQVLDFDQIKIISDTILVKMESQINYSFAQLVDLGFLTEAQLQQLLKNLRVINRLVPDLRLKFQERFMQKQMKFQGDEYLEVILDKNKYYGFLKNNWMTISKVQKALAKTKALKHEMELKYIQVRGQGFFDHQAVLLLADYFKLIERLNRALKGWQQFDLENLEEQEQVMLWLSLSAQRENAHLKLQSAVLEGQDYLAPELYNYFNHTLLIGASLFLPQTKEYLLKQLDLPLNTKIKKYPSSFNYQKQALGLVVTDAPNIGEMNEEDYYQEMAEILSDIVKHNPVQTLILFNSLDAIRKVYSYMMQTNDFSRQEILAQGVTGSVEKLKKRFLLGTNKHKVLLGTGSFWEGVDLPGDALELLIVVKLPFQAPNTSYNRVRYQKVTNQGESAFYKIALPEAIIRLKQGWGRLLRNNQDSGAFILLDPRYCAKNYGKYFKAAFPNEFKLQKVQKEQVNRKLKAFQKKLAATKEA</sequence>
<dbReference type="SMART" id="SM00479">
    <property type="entry name" value="EXOIII"/>
    <property type="match status" value="1"/>
</dbReference>
<dbReference type="PANTHER" id="PTHR30231:SF41">
    <property type="entry name" value="DNA POLYMERASE III SUBUNIT EPSILON"/>
    <property type="match status" value="1"/>
</dbReference>